<sequence>MPGEEKPVSRGGSKEALQLDSSFRRQFSDLDSECNSPISPEYKKPCQTIIFFDWDDTLFPTEELIDRWGLSVGERAELTDPPLTAEQAQLLSEWQDALCAYLEEACTLSGRCVILTNSKRPWVEDSVARFVPQLSSFFRIKARTDSLKIVYGQELLEMQINELQPRRHNKNHEATPDELQERLTLAKFIAMRKEVTDFYSKYPRQTWKNILSLGDMPYEKDAIQEVAHRRVAPRGRPETLRTKAIVVPRAPFMGEIAHRLRLGRVLLAAYVQYDGDIDLDLQRSPDPMACLGRALNIDALARLPMSRHAWGSELTLDQDSIDREIKILRNAVYQTD</sequence>
<dbReference type="PANTHER" id="PTHR38899:SF1">
    <property type="entry name" value="PROTEIN KINASE"/>
    <property type="match status" value="1"/>
</dbReference>
<dbReference type="OrthoDB" id="410100at2759"/>
<reference evidence="1" key="1">
    <citation type="submission" date="2021-02" db="EMBL/GenBank/DDBJ databases">
        <authorList>
            <person name="Dougan E. K."/>
            <person name="Rhodes N."/>
            <person name="Thang M."/>
            <person name="Chan C."/>
        </authorList>
    </citation>
    <scope>NUCLEOTIDE SEQUENCE</scope>
</reference>
<dbReference type="AlphaFoldDB" id="A0A813FHD6"/>
<evidence type="ECO:0000313" key="1">
    <source>
        <dbReference type="EMBL" id="CAE8612192.1"/>
    </source>
</evidence>
<gene>
    <name evidence="1" type="ORF">PGLA1383_LOCUS29991</name>
</gene>
<protein>
    <submittedName>
        <fullName evidence="1">Uncharacterized protein</fullName>
    </submittedName>
</protein>
<proteinExistence type="predicted"/>
<dbReference type="Proteomes" id="UP000654075">
    <property type="component" value="Unassembled WGS sequence"/>
</dbReference>
<accession>A0A813FHD6</accession>
<organism evidence="1 2">
    <name type="scientific">Polarella glacialis</name>
    <name type="common">Dinoflagellate</name>
    <dbReference type="NCBI Taxonomy" id="89957"/>
    <lineage>
        <taxon>Eukaryota</taxon>
        <taxon>Sar</taxon>
        <taxon>Alveolata</taxon>
        <taxon>Dinophyceae</taxon>
        <taxon>Suessiales</taxon>
        <taxon>Suessiaceae</taxon>
        <taxon>Polarella</taxon>
    </lineage>
</organism>
<evidence type="ECO:0000313" key="2">
    <source>
        <dbReference type="Proteomes" id="UP000654075"/>
    </source>
</evidence>
<dbReference type="OMA" id="FMENEMS"/>
<keyword evidence="2" id="KW-1185">Reference proteome</keyword>
<dbReference type="PANTHER" id="PTHR38899">
    <property type="entry name" value="DOMAIN OOKINETE PROTEIN, PUTATIVE-RELATED"/>
    <property type="match status" value="1"/>
</dbReference>
<name>A0A813FHD6_POLGL</name>
<dbReference type="EMBL" id="CAJNNV010025093">
    <property type="protein sequence ID" value="CAE8612192.1"/>
    <property type="molecule type" value="Genomic_DNA"/>
</dbReference>
<comment type="caution">
    <text evidence="1">The sequence shown here is derived from an EMBL/GenBank/DDBJ whole genome shotgun (WGS) entry which is preliminary data.</text>
</comment>